<evidence type="ECO:0000313" key="6">
    <source>
        <dbReference type="Proteomes" id="UP000727962"/>
    </source>
</evidence>
<sequence>MASRAQPGRSAQQAAVRGVRGRRPPLPGGEGLKRFVDGGPVEFPDSAAEITSSGDRLYVRTPEGTHSAVAVRDGERVLVSYLGRQWVVETKQRRVRAAAAGGGAELYAPMPGQVVEVIAREGDKVARGAKLLVIEAMKTQQTFTAPFDGLVKRLPVAKGQQVAEGALLALLEPEATGA</sequence>
<organism evidence="5 6">
    <name type="scientific">Fimbriimonas ginsengisoli</name>
    <dbReference type="NCBI Taxonomy" id="1005039"/>
    <lineage>
        <taxon>Bacteria</taxon>
        <taxon>Bacillati</taxon>
        <taxon>Armatimonadota</taxon>
        <taxon>Fimbriimonadia</taxon>
        <taxon>Fimbriimonadales</taxon>
        <taxon>Fimbriimonadaceae</taxon>
        <taxon>Fimbriimonas</taxon>
    </lineage>
</organism>
<dbReference type="PANTHER" id="PTHR45266:SF3">
    <property type="entry name" value="OXALOACETATE DECARBOXYLASE ALPHA CHAIN"/>
    <property type="match status" value="1"/>
</dbReference>
<dbReference type="InterPro" id="IPR011053">
    <property type="entry name" value="Single_hybrid_motif"/>
</dbReference>
<dbReference type="Proteomes" id="UP000727962">
    <property type="component" value="Unassembled WGS sequence"/>
</dbReference>
<keyword evidence="1" id="KW-0450">Lipoyl</keyword>
<dbReference type="AlphaFoldDB" id="A0A931LTD4"/>
<dbReference type="InterPro" id="IPR050709">
    <property type="entry name" value="Biotin_Carboxyl_Carrier/Decarb"/>
</dbReference>
<protein>
    <submittedName>
        <fullName evidence="5">Biotin/lipoyl-binding protein</fullName>
    </submittedName>
</protein>
<feature type="region of interest" description="Disordered" evidence="3">
    <location>
        <begin position="1"/>
        <end position="38"/>
    </location>
</feature>
<gene>
    <name evidence="5" type="ORF">HYR64_08505</name>
</gene>
<proteinExistence type="predicted"/>
<keyword evidence="2" id="KW-0092">Biotin</keyword>
<name>A0A931LTD4_FIMGI</name>
<evidence type="ECO:0000256" key="3">
    <source>
        <dbReference type="SAM" id="MobiDB-lite"/>
    </source>
</evidence>
<feature type="domain" description="Lipoyl-binding" evidence="4">
    <location>
        <begin position="97"/>
        <end position="172"/>
    </location>
</feature>
<dbReference type="Pfam" id="PF00364">
    <property type="entry name" value="Biotin_lipoyl"/>
    <property type="match status" value="1"/>
</dbReference>
<dbReference type="PROSITE" id="PS00189">
    <property type="entry name" value="LIPOYL"/>
    <property type="match status" value="1"/>
</dbReference>
<dbReference type="InterPro" id="IPR000089">
    <property type="entry name" value="Biotin_lipoyl"/>
</dbReference>
<dbReference type="PANTHER" id="PTHR45266">
    <property type="entry name" value="OXALOACETATE DECARBOXYLASE ALPHA CHAIN"/>
    <property type="match status" value="1"/>
</dbReference>
<evidence type="ECO:0000259" key="4">
    <source>
        <dbReference type="PROSITE" id="PS50968"/>
    </source>
</evidence>
<dbReference type="SUPFAM" id="SSF51230">
    <property type="entry name" value="Single hybrid motif"/>
    <property type="match status" value="1"/>
</dbReference>
<dbReference type="Gene3D" id="2.40.50.100">
    <property type="match status" value="1"/>
</dbReference>
<dbReference type="InterPro" id="IPR003016">
    <property type="entry name" value="2-oxoA_DH_lipoyl-BS"/>
</dbReference>
<reference evidence="5" key="1">
    <citation type="submission" date="2020-07" db="EMBL/GenBank/DDBJ databases">
        <title>Huge and variable diversity of episymbiotic CPR bacteria and DPANN archaea in groundwater ecosystems.</title>
        <authorList>
            <person name="He C.Y."/>
            <person name="Keren R."/>
            <person name="Whittaker M."/>
            <person name="Farag I.F."/>
            <person name="Doudna J."/>
            <person name="Cate J.H.D."/>
            <person name="Banfield J.F."/>
        </authorList>
    </citation>
    <scope>NUCLEOTIDE SEQUENCE</scope>
    <source>
        <strain evidence="5">NC_groundwater_17_Pr7_B-0.1um_64_12</strain>
    </source>
</reference>
<accession>A0A931LTD4</accession>
<comment type="caution">
    <text evidence="5">The sequence shown here is derived from an EMBL/GenBank/DDBJ whole genome shotgun (WGS) entry which is preliminary data.</text>
</comment>
<evidence type="ECO:0000256" key="1">
    <source>
        <dbReference type="ARBA" id="ARBA00022823"/>
    </source>
</evidence>
<evidence type="ECO:0000313" key="5">
    <source>
        <dbReference type="EMBL" id="MBI1757130.1"/>
    </source>
</evidence>
<dbReference type="PROSITE" id="PS50968">
    <property type="entry name" value="BIOTINYL_LIPOYL"/>
    <property type="match status" value="1"/>
</dbReference>
<dbReference type="CDD" id="cd06850">
    <property type="entry name" value="biotinyl_domain"/>
    <property type="match status" value="1"/>
</dbReference>
<dbReference type="EMBL" id="JACOSL010000052">
    <property type="protein sequence ID" value="MBI1757130.1"/>
    <property type="molecule type" value="Genomic_DNA"/>
</dbReference>
<evidence type="ECO:0000256" key="2">
    <source>
        <dbReference type="ARBA" id="ARBA00023267"/>
    </source>
</evidence>